<feature type="compositionally biased region" description="Low complexity" evidence="1">
    <location>
        <begin position="69"/>
        <end position="84"/>
    </location>
</feature>
<evidence type="ECO:0000259" key="2">
    <source>
        <dbReference type="Pfam" id="PF09414"/>
    </source>
</evidence>
<name>A0A420YLJ7_9PEZI</name>
<dbReference type="Pfam" id="PF21189">
    <property type="entry name" value="PHA02142"/>
    <property type="match status" value="1"/>
</dbReference>
<feature type="compositionally biased region" description="Polar residues" evidence="1">
    <location>
        <begin position="272"/>
        <end position="288"/>
    </location>
</feature>
<accession>A0A420YLJ7</accession>
<gene>
    <name evidence="3" type="ORF">DL546_002086</name>
</gene>
<keyword evidence="4" id="KW-1185">Reference proteome</keyword>
<dbReference type="AlphaFoldDB" id="A0A420YLJ7"/>
<dbReference type="EMBL" id="QVQW01000003">
    <property type="protein sequence ID" value="RKU48749.1"/>
    <property type="molecule type" value="Genomic_DNA"/>
</dbReference>
<evidence type="ECO:0000313" key="3">
    <source>
        <dbReference type="EMBL" id="RKU48749.1"/>
    </source>
</evidence>
<evidence type="ECO:0000313" key="4">
    <source>
        <dbReference type="Proteomes" id="UP000275385"/>
    </source>
</evidence>
<proteinExistence type="predicted"/>
<dbReference type="SUPFAM" id="SSF56091">
    <property type="entry name" value="DNA ligase/mRNA capping enzyme, catalytic domain"/>
    <property type="match status" value="1"/>
</dbReference>
<dbReference type="Proteomes" id="UP000275385">
    <property type="component" value="Unassembled WGS sequence"/>
</dbReference>
<sequence>MDGDATSAAQEVATKATNAELITAAWDEAWGAYFATGKTLEDAWNEELVFPDNTQDPVGTVETAAGSTDAEATSEGASDATTSDSDSETCVSVIDLTGGTVDDAFLDSDDDFEVLFPGYDPELHDAWWNAEREVMETVAGIVPQPDVLPVVTASTKHTAEVSAPQESQSRGQGAGPATLQADVTPTHPNVIRHSETISGTRKLAEGFRRLVAQNTLSNSQAPKVPMSIVTPVAQATPKTLVAPTAPVIPPIAVKGQVPPPFVFKEDKAAKRSASQKQQTKSLQDGPDIQQSEAVSLRKLVTVRQISSIRDVRGSSQLLVATIDGWEVVIHRNDRFKVGQVVVFFEIDSFLPATDLLFAQLPCQTTFNGVQGHHVVTAMHLKQISQGLIFPVENFPEIEEDKDVWTAELDDTPAEVTRTDYSAKLGVVKYCVEGSRAELAIGRWPAWIQKADMERIQNITDVFRHTKYGNPKMQFQETTKMDGSTMTCYFIRDDSQIFKSLPDIPRDPTCPSFCDNGRFGVCSRTVDLKYRPDSIYWQAALHYRLHEKLSKLNRNIAVQGELVGSSIESNFHDYADGEHEFFLFTIYDIDTHERMDPKEVVEFAKEHDLKHVPVKGYFLLPKLGRGVEDLVARAGGQEFEGLVYKNVFDGRWFKVISPDWLLRKQVHVQTNKKGKAKAGGQ</sequence>
<feature type="region of interest" description="Disordered" evidence="1">
    <location>
        <begin position="266"/>
        <end position="288"/>
    </location>
</feature>
<reference evidence="3 4" key="1">
    <citation type="submission" date="2018-08" db="EMBL/GenBank/DDBJ databases">
        <title>Draft genome of the lignicolous fungus Coniochaeta pulveracea.</title>
        <authorList>
            <person name="Borstlap C.J."/>
            <person name="De Witt R.N."/>
            <person name="Botha A."/>
            <person name="Volschenk H."/>
        </authorList>
    </citation>
    <scope>NUCLEOTIDE SEQUENCE [LARGE SCALE GENOMIC DNA]</scope>
    <source>
        <strain evidence="3 4">CAB683</strain>
    </source>
</reference>
<feature type="region of interest" description="Disordered" evidence="1">
    <location>
        <begin position="159"/>
        <end position="183"/>
    </location>
</feature>
<dbReference type="OrthoDB" id="17053at2759"/>
<dbReference type="InterPro" id="IPR021122">
    <property type="entry name" value="RNA_ligase_dom_REL/Rnl2"/>
</dbReference>
<feature type="domain" description="RNA ligase" evidence="2">
    <location>
        <begin position="473"/>
        <end position="655"/>
    </location>
</feature>
<dbReference type="Gene3D" id="3.30.470.30">
    <property type="entry name" value="DNA ligase/mRNA capping enzyme"/>
    <property type="match status" value="1"/>
</dbReference>
<organism evidence="3 4">
    <name type="scientific">Coniochaeta pulveracea</name>
    <dbReference type="NCBI Taxonomy" id="177199"/>
    <lineage>
        <taxon>Eukaryota</taxon>
        <taxon>Fungi</taxon>
        <taxon>Dikarya</taxon>
        <taxon>Ascomycota</taxon>
        <taxon>Pezizomycotina</taxon>
        <taxon>Sordariomycetes</taxon>
        <taxon>Sordariomycetidae</taxon>
        <taxon>Coniochaetales</taxon>
        <taxon>Coniochaetaceae</taxon>
        <taxon>Coniochaeta</taxon>
    </lineage>
</organism>
<protein>
    <recommendedName>
        <fullName evidence="2">RNA ligase domain-containing protein</fullName>
    </recommendedName>
</protein>
<feature type="region of interest" description="Disordered" evidence="1">
    <location>
        <begin position="51"/>
        <end position="87"/>
    </location>
</feature>
<comment type="caution">
    <text evidence="3">The sequence shown here is derived from an EMBL/GenBank/DDBJ whole genome shotgun (WGS) entry which is preliminary data.</text>
</comment>
<evidence type="ECO:0000256" key="1">
    <source>
        <dbReference type="SAM" id="MobiDB-lite"/>
    </source>
</evidence>
<dbReference type="Pfam" id="PF09414">
    <property type="entry name" value="RNA_ligase"/>
    <property type="match status" value="1"/>
</dbReference>